<keyword evidence="10" id="KW-1185">Reference proteome</keyword>
<dbReference type="Gene3D" id="2.20.25.80">
    <property type="entry name" value="WRKY domain"/>
    <property type="match status" value="1"/>
</dbReference>
<dbReference type="Pfam" id="PF03106">
    <property type="entry name" value="WRKY"/>
    <property type="match status" value="1"/>
</dbReference>
<reference evidence="10" key="1">
    <citation type="journal article" date="2013" name="Nat. Biotechnol.">
        <title>Draft genome sequence of chickpea (Cicer arietinum) provides a resource for trait improvement.</title>
        <authorList>
            <person name="Varshney R.K."/>
            <person name="Song C."/>
            <person name="Saxena R.K."/>
            <person name="Azam S."/>
            <person name="Yu S."/>
            <person name="Sharpe A.G."/>
            <person name="Cannon S."/>
            <person name="Baek J."/>
            <person name="Rosen B.D."/>
            <person name="Tar'an B."/>
            <person name="Millan T."/>
            <person name="Zhang X."/>
            <person name="Ramsay L.D."/>
            <person name="Iwata A."/>
            <person name="Wang Y."/>
            <person name="Nelson W."/>
            <person name="Farmer A.D."/>
            <person name="Gaur P.M."/>
            <person name="Soderlund C."/>
            <person name="Penmetsa R.V."/>
            <person name="Xu C."/>
            <person name="Bharti A.K."/>
            <person name="He W."/>
            <person name="Winter P."/>
            <person name="Zhao S."/>
            <person name="Hane J.K."/>
            <person name="Carrasquilla-Garcia N."/>
            <person name="Condie J.A."/>
            <person name="Upadhyaya H.D."/>
            <person name="Luo M.C."/>
            <person name="Thudi M."/>
            <person name="Gowda C.L."/>
            <person name="Singh N.P."/>
            <person name="Lichtenzveig J."/>
            <person name="Gali K.K."/>
            <person name="Rubio J."/>
            <person name="Nadarajan N."/>
            <person name="Dolezel J."/>
            <person name="Bansal K.C."/>
            <person name="Xu X."/>
            <person name="Edwards D."/>
            <person name="Zhang G."/>
            <person name="Kahl G."/>
            <person name="Gil J."/>
            <person name="Singh K.B."/>
            <person name="Datta S.K."/>
            <person name="Jackson S.A."/>
            <person name="Wang J."/>
            <person name="Cook D.R."/>
        </authorList>
    </citation>
    <scope>NUCLEOTIDE SEQUENCE [LARGE SCALE GENOMIC DNA]</scope>
    <source>
        <strain evidence="10">cv. CDC Frontier</strain>
    </source>
</reference>
<evidence type="ECO:0000256" key="5">
    <source>
        <dbReference type="ARBA" id="ARBA00023163"/>
    </source>
</evidence>
<proteinExistence type="inferred from homology"/>
<keyword evidence="3 7" id="KW-0805">Transcription regulation</keyword>
<gene>
    <name evidence="11" type="primary">LOC101499569</name>
</gene>
<evidence type="ECO:0000256" key="8">
    <source>
        <dbReference type="SAM" id="MobiDB-lite"/>
    </source>
</evidence>
<dbReference type="InterPro" id="IPR003657">
    <property type="entry name" value="WRKY_dom"/>
</dbReference>
<dbReference type="InterPro" id="IPR036576">
    <property type="entry name" value="WRKY_dom_sf"/>
</dbReference>
<evidence type="ECO:0000256" key="3">
    <source>
        <dbReference type="ARBA" id="ARBA00023015"/>
    </source>
</evidence>
<evidence type="ECO:0000256" key="2">
    <source>
        <dbReference type="ARBA" id="ARBA00008964"/>
    </source>
</evidence>
<evidence type="ECO:0000256" key="1">
    <source>
        <dbReference type="ARBA" id="ARBA00004123"/>
    </source>
</evidence>
<feature type="compositionally biased region" description="Polar residues" evidence="8">
    <location>
        <begin position="89"/>
        <end position="98"/>
    </location>
</feature>
<dbReference type="FunFam" id="2.20.25.80:FF:000003">
    <property type="entry name" value="WRKY transcription factor 57"/>
    <property type="match status" value="1"/>
</dbReference>
<comment type="subcellular location">
    <subcellularLocation>
        <location evidence="1 7">Nucleus</location>
    </subcellularLocation>
</comment>
<dbReference type="SUPFAM" id="SSF118290">
    <property type="entry name" value="WRKY DNA-binding domain"/>
    <property type="match status" value="1"/>
</dbReference>
<sequence>MEKKENMGVSVKGEDVVDSSSYLVNSYNQFSSVFDFCEVEKSSLGFMELLGVQNYSPLLDLPQLSTMSVMTHDTLKAPSADTGKEYSEVLNQQPATPNSCSISSASSEALNDEHNKTLLDQHEDEEDEKQKINKQLKTKKTNQKRQREPRFAFMTKSEVDHLEDGYRWRKYGQKAVKNSPFPRSYYRCTTVSCNVKKRVERSFTDPTIVVTTYEGQHTHQSPAMCRSGFAGAQIPPPAGGRFSTNFGSVLQGNFLSSSQFQQQHYQHQQLLVNTLSSLALPYNNSSSSSKNSTFTQESSFLRDHGLLQDVVPSHMLKEE</sequence>
<dbReference type="InterPro" id="IPR017396">
    <property type="entry name" value="TF_WRKY_IIc"/>
</dbReference>
<dbReference type="RefSeq" id="XP_004495894.1">
    <property type="nucleotide sequence ID" value="XM_004495837.3"/>
</dbReference>
<reference evidence="11" key="2">
    <citation type="submission" date="2025-08" db="UniProtKB">
        <authorList>
            <consortium name="RefSeq"/>
        </authorList>
    </citation>
    <scope>IDENTIFICATION</scope>
    <source>
        <tissue evidence="11">Etiolated seedlings</tissue>
    </source>
</reference>
<dbReference type="PANTHER" id="PTHR31221">
    <property type="entry name" value="WRKY TRANSCRIPTION FACTOR PROTEIN 1-RELATED"/>
    <property type="match status" value="1"/>
</dbReference>
<dbReference type="OrthoDB" id="1927637at2759"/>
<dbReference type="InterPro" id="IPR044810">
    <property type="entry name" value="WRKY_plant"/>
</dbReference>
<name>A0A1S2XZ07_CICAR</name>
<keyword evidence="4 7" id="KW-0238">DNA-binding</keyword>
<dbReference type="SMART" id="SM00774">
    <property type="entry name" value="WRKY"/>
    <property type="match status" value="1"/>
</dbReference>
<evidence type="ECO:0000313" key="10">
    <source>
        <dbReference type="Proteomes" id="UP000087171"/>
    </source>
</evidence>
<organism evidence="10 11">
    <name type="scientific">Cicer arietinum</name>
    <name type="common">Chickpea</name>
    <name type="synonym">Garbanzo</name>
    <dbReference type="NCBI Taxonomy" id="3827"/>
    <lineage>
        <taxon>Eukaryota</taxon>
        <taxon>Viridiplantae</taxon>
        <taxon>Streptophyta</taxon>
        <taxon>Embryophyta</taxon>
        <taxon>Tracheophyta</taxon>
        <taxon>Spermatophyta</taxon>
        <taxon>Magnoliopsida</taxon>
        <taxon>eudicotyledons</taxon>
        <taxon>Gunneridae</taxon>
        <taxon>Pentapetalae</taxon>
        <taxon>rosids</taxon>
        <taxon>fabids</taxon>
        <taxon>Fabales</taxon>
        <taxon>Fabaceae</taxon>
        <taxon>Papilionoideae</taxon>
        <taxon>50 kb inversion clade</taxon>
        <taxon>NPAAA clade</taxon>
        <taxon>Hologalegina</taxon>
        <taxon>IRL clade</taxon>
        <taxon>Cicereae</taxon>
        <taxon>Cicer</taxon>
    </lineage>
</organism>
<evidence type="ECO:0000259" key="9">
    <source>
        <dbReference type="PROSITE" id="PS50811"/>
    </source>
</evidence>
<evidence type="ECO:0000313" key="11">
    <source>
        <dbReference type="RefSeq" id="XP_004495894.1"/>
    </source>
</evidence>
<dbReference type="STRING" id="3827.A0A1S2XZ07"/>
<dbReference type="AlphaFoldDB" id="A0A1S2XZ07"/>
<dbReference type="PANTHER" id="PTHR31221:SF289">
    <property type="entry name" value="WRKY TRANSCRIPTION FACTOR 68"/>
    <property type="match status" value="1"/>
</dbReference>
<dbReference type="PROSITE" id="PS50811">
    <property type="entry name" value="WRKY"/>
    <property type="match status" value="1"/>
</dbReference>
<dbReference type="PIRSF" id="PIRSF038130">
    <property type="entry name" value="TF_WRKY_IIc"/>
    <property type="match status" value="1"/>
</dbReference>
<evidence type="ECO:0000256" key="7">
    <source>
        <dbReference type="PIRNR" id="PIRNR038130"/>
    </source>
</evidence>
<comment type="similarity">
    <text evidence="2 7">Belongs to the WRKY group II-c family.</text>
</comment>
<feature type="region of interest" description="Disordered" evidence="8">
    <location>
        <begin position="78"/>
        <end position="107"/>
    </location>
</feature>
<feature type="region of interest" description="Disordered" evidence="8">
    <location>
        <begin position="119"/>
        <end position="146"/>
    </location>
</feature>
<dbReference type="eggNOG" id="ENOG502QU0Y">
    <property type="taxonomic scope" value="Eukaryota"/>
</dbReference>
<dbReference type="GeneID" id="101499569"/>
<accession>A0A1S2XZ07</accession>
<keyword evidence="6 7" id="KW-0539">Nucleus</keyword>
<dbReference type="GO" id="GO:0005634">
    <property type="term" value="C:nucleus"/>
    <property type="evidence" value="ECO:0007669"/>
    <property type="project" value="UniProtKB-SubCell"/>
</dbReference>
<dbReference type="PaxDb" id="3827-XP_004495894.1"/>
<feature type="compositionally biased region" description="Basic residues" evidence="8">
    <location>
        <begin position="132"/>
        <end position="144"/>
    </location>
</feature>
<dbReference type="KEGG" id="cam:101499569"/>
<dbReference type="GO" id="GO:0043565">
    <property type="term" value="F:sequence-specific DNA binding"/>
    <property type="evidence" value="ECO:0007669"/>
    <property type="project" value="InterPro"/>
</dbReference>
<evidence type="ECO:0000256" key="4">
    <source>
        <dbReference type="ARBA" id="ARBA00023125"/>
    </source>
</evidence>
<evidence type="ECO:0000256" key="6">
    <source>
        <dbReference type="ARBA" id="ARBA00023242"/>
    </source>
</evidence>
<dbReference type="GO" id="GO:0003700">
    <property type="term" value="F:DNA-binding transcription factor activity"/>
    <property type="evidence" value="ECO:0007669"/>
    <property type="project" value="UniProtKB-UniRule"/>
</dbReference>
<dbReference type="Proteomes" id="UP000087171">
    <property type="component" value="Chromosome Ca4"/>
</dbReference>
<keyword evidence="5 7" id="KW-0804">Transcription</keyword>
<protein>
    <recommendedName>
        <fullName evidence="7">WRKY transcription factor</fullName>
    </recommendedName>
</protein>
<feature type="domain" description="WRKY" evidence="9">
    <location>
        <begin position="157"/>
        <end position="222"/>
    </location>
</feature>